<dbReference type="PROSITE" id="PS00640">
    <property type="entry name" value="THIOL_PROTEASE_ASN"/>
    <property type="match status" value="1"/>
</dbReference>
<organism evidence="13 14">
    <name type="scientific">Deinandra increscens subsp. villosa</name>
    <dbReference type="NCBI Taxonomy" id="3103831"/>
    <lineage>
        <taxon>Eukaryota</taxon>
        <taxon>Viridiplantae</taxon>
        <taxon>Streptophyta</taxon>
        <taxon>Embryophyta</taxon>
        <taxon>Tracheophyta</taxon>
        <taxon>Spermatophyta</taxon>
        <taxon>Magnoliopsida</taxon>
        <taxon>eudicotyledons</taxon>
        <taxon>Gunneridae</taxon>
        <taxon>Pentapetalae</taxon>
        <taxon>asterids</taxon>
        <taxon>campanulids</taxon>
        <taxon>Asterales</taxon>
        <taxon>Asteraceae</taxon>
        <taxon>Asteroideae</taxon>
        <taxon>Heliantheae alliance</taxon>
        <taxon>Madieae</taxon>
        <taxon>Madiinae</taxon>
        <taxon>Deinandra</taxon>
    </lineage>
</organism>
<evidence type="ECO:0000256" key="4">
    <source>
        <dbReference type="ARBA" id="ARBA00022807"/>
    </source>
</evidence>
<evidence type="ECO:0000259" key="12">
    <source>
        <dbReference type="SMART" id="SM00848"/>
    </source>
</evidence>
<dbReference type="GO" id="GO:0006508">
    <property type="term" value="P:proteolysis"/>
    <property type="evidence" value="ECO:0007669"/>
    <property type="project" value="UniProtKB-KW"/>
</dbReference>
<dbReference type="InterPro" id="IPR000169">
    <property type="entry name" value="Pept_cys_AS"/>
</dbReference>
<sequence length="355" mass="39898">MKLLAMVLVLLFSLFTVLSARHLSNNDEVNEMFSSWLVKHSKIYHSFVEKAKRFQIFKDNVNFIQQHNSGNNSYKLELNKFADFSLDEYRLLYTGAKKIDSKHKFNNVRSDRYSVHSSDVLPDSIDWRTKGAIADVKDQGSCGSCWAFSTIGSVEAINQIVTGDLVTLSEQELIDCDTRFSQGFNGGYMDHAFEFIINNAGIDLDKDYPYIGKDGRCNITKKKTKVVSIDNYEDVPVNNELALQKAAANQPITVTIEASGQDFQFYTSGIFDGSCGTYLNHGVIVVGYGTEEGKDYWIVRNSWGAEWGEKGYIRMERNKEAIESKCGIAMAAFYPVKYDPNPPTPSPSPSEPTHA</sequence>
<keyword evidence="5" id="KW-1015">Disulfide bond</keyword>
<feature type="chain" id="PRO_5042877518" description="Actinidain" evidence="10">
    <location>
        <begin position="21"/>
        <end position="355"/>
    </location>
</feature>
<dbReference type="PANTHER" id="PTHR12411">
    <property type="entry name" value="CYSTEINE PROTEASE FAMILY C1-RELATED"/>
    <property type="match status" value="1"/>
</dbReference>
<dbReference type="SMART" id="SM00645">
    <property type="entry name" value="Pept_C1"/>
    <property type="match status" value="1"/>
</dbReference>
<dbReference type="InterPro" id="IPR000668">
    <property type="entry name" value="Peptidase_C1A_C"/>
</dbReference>
<dbReference type="EMBL" id="JBCNJP010000009">
    <property type="protein sequence ID" value="KAK9073390.1"/>
    <property type="molecule type" value="Genomic_DNA"/>
</dbReference>
<dbReference type="InterPro" id="IPR013128">
    <property type="entry name" value="Peptidase_C1A"/>
</dbReference>
<keyword evidence="10" id="KW-0732">Signal</keyword>
<evidence type="ECO:0000259" key="11">
    <source>
        <dbReference type="SMART" id="SM00645"/>
    </source>
</evidence>
<comment type="similarity">
    <text evidence="1">Belongs to the peptidase C1 family.</text>
</comment>
<dbReference type="SMART" id="SM00848">
    <property type="entry name" value="Inhibitor_I29"/>
    <property type="match status" value="1"/>
</dbReference>
<dbReference type="AlphaFoldDB" id="A0AAP0DDZ6"/>
<proteinExistence type="inferred from homology"/>
<dbReference type="FunFam" id="3.90.70.10:FF:000068">
    <property type="entry name" value="Cysteine protease 1"/>
    <property type="match status" value="1"/>
</dbReference>
<gene>
    <name evidence="13" type="ORF">SSX86_007714</name>
</gene>
<dbReference type="Pfam" id="PF00112">
    <property type="entry name" value="Peptidase_C1"/>
    <property type="match status" value="1"/>
</dbReference>
<evidence type="ECO:0000256" key="8">
    <source>
        <dbReference type="ARBA" id="ARBA00066502"/>
    </source>
</evidence>
<comment type="caution">
    <text evidence="13">The sequence shown here is derived from an EMBL/GenBank/DDBJ whole genome shotgun (WGS) entry which is preliminary data.</text>
</comment>
<evidence type="ECO:0000256" key="1">
    <source>
        <dbReference type="ARBA" id="ARBA00008455"/>
    </source>
</evidence>
<dbReference type="Proteomes" id="UP001408789">
    <property type="component" value="Unassembled WGS sequence"/>
</dbReference>
<evidence type="ECO:0000313" key="14">
    <source>
        <dbReference type="Proteomes" id="UP001408789"/>
    </source>
</evidence>
<dbReference type="InterPro" id="IPR039417">
    <property type="entry name" value="Peptidase_C1A_papain-like"/>
</dbReference>
<evidence type="ECO:0000256" key="10">
    <source>
        <dbReference type="SAM" id="SignalP"/>
    </source>
</evidence>
<keyword evidence="14" id="KW-1185">Reference proteome</keyword>
<dbReference type="EC" id="3.4.22.14" evidence="8"/>
<dbReference type="GO" id="GO:0004197">
    <property type="term" value="F:cysteine-type endopeptidase activity"/>
    <property type="evidence" value="ECO:0007669"/>
    <property type="project" value="UniProtKB-EC"/>
</dbReference>
<dbReference type="InterPro" id="IPR025661">
    <property type="entry name" value="Pept_asp_AS"/>
</dbReference>
<keyword evidence="4" id="KW-0788">Thiol protease</keyword>
<evidence type="ECO:0000256" key="9">
    <source>
        <dbReference type="ARBA" id="ARBA00068904"/>
    </source>
</evidence>
<reference evidence="13 14" key="1">
    <citation type="submission" date="2024-04" db="EMBL/GenBank/DDBJ databases">
        <title>The reference genome of an endangered Asteraceae, Deinandra increscens subsp. villosa, native to the Central Coast of California.</title>
        <authorList>
            <person name="Guilliams M."/>
            <person name="Hasenstab-Lehman K."/>
            <person name="Meyer R."/>
            <person name="Mcevoy S."/>
        </authorList>
    </citation>
    <scope>NUCLEOTIDE SEQUENCE [LARGE SCALE GENOMIC DNA]</scope>
    <source>
        <tissue evidence="13">Leaf</tissue>
    </source>
</reference>
<dbReference type="InterPro" id="IPR013201">
    <property type="entry name" value="Prot_inhib_I29"/>
</dbReference>
<feature type="domain" description="Cathepsin propeptide inhibitor" evidence="12">
    <location>
        <begin position="33"/>
        <end position="89"/>
    </location>
</feature>
<dbReference type="PRINTS" id="PR00705">
    <property type="entry name" value="PAPAIN"/>
</dbReference>
<dbReference type="Gene3D" id="3.90.70.10">
    <property type="entry name" value="Cysteine proteinases"/>
    <property type="match status" value="1"/>
</dbReference>
<dbReference type="PROSITE" id="PS00139">
    <property type="entry name" value="THIOL_PROTEASE_CYS"/>
    <property type="match status" value="1"/>
</dbReference>
<name>A0AAP0DDZ6_9ASTR</name>
<evidence type="ECO:0000256" key="6">
    <source>
        <dbReference type="ARBA" id="ARBA00050389"/>
    </source>
</evidence>
<protein>
    <recommendedName>
        <fullName evidence="9">Actinidain</fullName>
        <ecNumber evidence="8">3.4.22.14</ecNumber>
    </recommendedName>
</protein>
<evidence type="ECO:0000313" key="13">
    <source>
        <dbReference type="EMBL" id="KAK9073390.1"/>
    </source>
</evidence>
<evidence type="ECO:0000256" key="5">
    <source>
        <dbReference type="ARBA" id="ARBA00023157"/>
    </source>
</evidence>
<dbReference type="CDD" id="cd02248">
    <property type="entry name" value="Peptidase_C1A"/>
    <property type="match status" value="1"/>
</dbReference>
<feature type="signal peptide" evidence="10">
    <location>
        <begin position="1"/>
        <end position="20"/>
    </location>
</feature>
<keyword evidence="2" id="KW-0645">Protease</keyword>
<comment type="function">
    <text evidence="7">Cysteine protease responsible for the cleavage of kiwellin into kissper and KiTH.</text>
</comment>
<dbReference type="InterPro" id="IPR038765">
    <property type="entry name" value="Papain-like_cys_pep_sf"/>
</dbReference>
<evidence type="ECO:0000256" key="7">
    <source>
        <dbReference type="ARBA" id="ARBA00058326"/>
    </source>
</evidence>
<comment type="catalytic activity">
    <reaction evidence="6">
        <text>Specificity close to that of papain.</text>
        <dbReference type="EC" id="3.4.22.14"/>
    </reaction>
</comment>
<dbReference type="SUPFAM" id="SSF54001">
    <property type="entry name" value="Cysteine proteinases"/>
    <property type="match status" value="1"/>
</dbReference>
<feature type="domain" description="Peptidase C1A papain C-terminal" evidence="11">
    <location>
        <begin position="121"/>
        <end position="336"/>
    </location>
</feature>
<accession>A0AAP0DDZ6</accession>
<evidence type="ECO:0000256" key="3">
    <source>
        <dbReference type="ARBA" id="ARBA00022801"/>
    </source>
</evidence>
<dbReference type="Pfam" id="PF08246">
    <property type="entry name" value="Inhibitor_I29"/>
    <property type="match status" value="1"/>
</dbReference>
<keyword evidence="3" id="KW-0378">Hydrolase</keyword>
<evidence type="ECO:0000256" key="2">
    <source>
        <dbReference type="ARBA" id="ARBA00022670"/>
    </source>
</evidence>